<protein>
    <recommendedName>
        <fullName evidence="2">Zn(2)-C6 fungal-type domain-containing protein</fullName>
    </recommendedName>
</protein>
<evidence type="ECO:0000256" key="1">
    <source>
        <dbReference type="ARBA" id="ARBA00023242"/>
    </source>
</evidence>
<dbReference type="Pfam" id="PF00172">
    <property type="entry name" value="Zn_clus"/>
    <property type="match status" value="1"/>
</dbReference>
<sequence length="510" mass="60262">MSFIDYRFAQKRCKRCKIHSKKCDKVIPKCSRCKRAGFECVYESDMVVKFSNLMFNNTNTSPSFNYYNSSQLKFSKDNFINYNTVNNITNIIDNGTKESIQLQLVTFGVDKLDRSKFKFQLKTITLKDTTYYFGLISYIQNKLNLASIYQIKHSTEAQKDRIQTLSNIIFDQYFWQELVYLYFKHWHKLIHVLSPSIFTNYTNSEFLTIMVQWAGYQFKLDQPVNITKYINTLGYSKLKQNCFKPSLNNLNGLIIGFHIMLSFGNRKECIALSSHITRMAFMLGVHINTNYFSNWMDYDRKLAWMAVIQLNTVFQLIAKLPNFLSISDIILPITKLDYRWQLVNSKCFKNDYIGESSIVYAKLTNLSILVLHYSCAIIIYPALNNKDDQFSLLYPKLSSNYQCLLNRVNRIFELLFSEYPNHYKLIKDHYDDELIKLKVCRLLINKLHFEFHNKKFLKSKIKDIREILSIEDFLLIQNIQPGIIGLPSNYTNSYFKQRHINRSNIHSYNI</sequence>
<proteinExistence type="predicted"/>
<dbReference type="Gene3D" id="4.10.240.10">
    <property type="entry name" value="Zn(2)-C6 fungal-type DNA-binding domain"/>
    <property type="match status" value="1"/>
</dbReference>
<dbReference type="PANTHER" id="PTHR46910:SF1">
    <property type="entry name" value="MISCELLANEOUS ZN(II)2CYS6 TRANSCRIPTION FACTOR (EUROFUNG)-RELATED"/>
    <property type="match status" value="1"/>
</dbReference>
<name>A0A137P0B4_CONC2</name>
<dbReference type="GO" id="GO:0000981">
    <property type="term" value="F:DNA-binding transcription factor activity, RNA polymerase II-specific"/>
    <property type="evidence" value="ECO:0007669"/>
    <property type="project" value="InterPro"/>
</dbReference>
<evidence type="ECO:0000313" key="3">
    <source>
        <dbReference type="EMBL" id="KXN68513.1"/>
    </source>
</evidence>
<dbReference type="OrthoDB" id="3862662at2759"/>
<dbReference type="SUPFAM" id="SSF57701">
    <property type="entry name" value="Zn2/Cys6 DNA-binding domain"/>
    <property type="match status" value="1"/>
</dbReference>
<dbReference type="EMBL" id="KQ964572">
    <property type="protein sequence ID" value="KXN68513.1"/>
    <property type="molecule type" value="Genomic_DNA"/>
</dbReference>
<keyword evidence="4" id="KW-1185">Reference proteome</keyword>
<organism evidence="3 4">
    <name type="scientific">Conidiobolus coronatus (strain ATCC 28846 / CBS 209.66 / NRRL 28638)</name>
    <name type="common">Delacroixia coronata</name>
    <dbReference type="NCBI Taxonomy" id="796925"/>
    <lineage>
        <taxon>Eukaryota</taxon>
        <taxon>Fungi</taxon>
        <taxon>Fungi incertae sedis</taxon>
        <taxon>Zoopagomycota</taxon>
        <taxon>Entomophthoromycotina</taxon>
        <taxon>Entomophthoromycetes</taxon>
        <taxon>Entomophthorales</taxon>
        <taxon>Ancylistaceae</taxon>
        <taxon>Conidiobolus</taxon>
    </lineage>
</organism>
<dbReference type="GO" id="GO:0008270">
    <property type="term" value="F:zinc ion binding"/>
    <property type="evidence" value="ECO:0007669"/>
    <property type="project" value="InterPro"/>
</dbReference>
<keyword evidence="1" id="KW-0539">Nucleus</keyword>
<evidence type="ECO:0000259" key="2">
    <source>
        <dbReference type="PROSITE" id="PS50048"/>
    </source>
</evidence>
<dbReference type="AlphaFoldDB" id="A0A137P0B4"/>
<accession>A0A137P0B4</accession>
<dbReference type="InterPro" id="IPR001138">
    <property type="entry name" value="Zn2Cys6_DnaBD"/>
</dbReference>
<dbReference type="PROSITE" id="PS50048">
    <property type="entry name" value="ZN2_CY6_FUNGAL_2"/>
    <property type="match status" value="1"/>
</dbReference>
<dbReference type="CDD" id="cd12148">
    <property type="entry name" value="fungal_TF_MHR"/>
    <property type="match status" value="1"/>
</dbReference>
<dbReference type="CDD" id="cd00067">
    <property type="entry name" value="GAL4"/>
    <property type="match status" value="1"/>
</dbReference>
<evidence type="ECO:0000313" key="4">
    <source>
        <dbReference type="Proteomes" id="UP000070444"/>
    </source>
</evidence>
<gene>
    <name evidence="3" type="ORF">CONCODRAFT_9232</name>
</gene>
<reference evidence="3 4" key="1">
    <citation type="journal article" date="2015" name="Genome Biol. Evol.">
        <title>Phylogenomic analyses indicate that early fungi evolved digesting cell walls of algal ancestors of land plants.</title>
        <authorList>
            <person name="Chang Y."/>
            <person name="Wang S."/>
            <person name="Sekimoto S."/>
            <person name="Aerts A.L."/>
            <person name="Choi C."/>
            <person name="Clum A."/>
            <person name="LaButti K.M."/>
            <person name="Lindquist E.A."/>
            <person name="Yee Ngan C."/>
            <person name="Ohm R.A."/>
            <person name="Salamov A.A."/>
            <person name="Grigoriev I.V."/>
            <person name="Spatafora J.W."/>
            <person name="Berbee M.L."/>
        </authorList>
    </citation>
    <scope>NUCLEOTIDE SEQUENCE [LARGE SCALE GENOMIC DNA]</scope>
    <source>
        <strain evidence="3 4">NRRL 28638</strain>
    </source>
</reference>
<dbReference type="PANTHER" id="PTHR46910">
    <property type="entry name" value="TRANSCRIPTION FACTOR PDR1"/>
    <property type="match status" value="1"/>
</dbReference>
<dbReference type="InterPro" id="IPR036864">
    <property type="entry name" value="Zn2-C6_fun-type_DNA-bd_sf"/>
</dbReference>
<dbReference type="Proteomes" id="UP000070444">
    <property type="component" value="Unassembled WGS sequence"/>
</dbReference>
<dbReference type="InterPro" id="IPR050987">
    <property type="entry name" value="AtrR-like"/>
</dbReference>
<feature type="domain" description="Zn(2)-C6 fungal-type" evidence="2">
    <location>
        <begin position="12"/>
        <end position="42"/>
    </location>
</feature>